<evidence type="ECO:0000256" key="1">
    <source>
        <dbReference type="SAM" id="MobiDB-lite"/>
    </source>
</evidence>
<accession>A0A9X1NF21</accession>
<gene>
    <name evidence="2" type="ORF">LR394_16970</name>
</gene>
<comment type="caution">
    <text evidence="2">The sequence shown here is derived from an EMBL/GenBank/DDBJ whole genome shotgun (WGS) entry which is preliminary data.</text>
</comment>
<sequence length="72" mass="7613">MKRLYGLDSVSAASSTESTSAATGTSLQGHPEWFGASPLRPVAHWVKLPDGKGGRKLAMVWEVPNPLPSSAH</sequence>
<organism evidence="2 3">
    <name type="scientific">Kineosporia babensis</name>
    <dbReference type="NCBI Taxonomy" id="499548"/>
    <lineage>
        <taxon>Bacteria</taxon>
        <taxon>Bacillati</taxon>
        <taxon>Actinomycetota</taxon>
        <taxon>Actinomycetes</taxon>
        <taxon>Kineosporiales</taxon>
        <taxon>Kineosporiaceae</taxon>
        <taxon>Kineosporia</taxon>
    </lineage>
</organism>
<dbReference type="AlphaFoldDB" id="A0A9X1NF21"/>
<proteinExistence type="predicted"/>
<reference evidence="2" key="1">
    <citation type="submission" date="2021-11" db="EMBL/GenBank/DDBJ databases">
        <title>Streptomyces corallinus and Kineosporia corallina sp. nov., two new coral-derived marine actinobacteria.</title>
        <authorList>
            <person name="Buangrab K."/>
            <person name="Sutthacheep M."/>
            <person name="Yeemin T."/>
            <person name="Harunari E."/>
            <person name="Igarashi Y."/>
            <person name="Sripreechasak P."/>
            <person name="Kanchanasin P."/>
            <person name="Tanasupawat S."/>
            <person name="Phongsopitanun W."/>
        </authorList>
    </citation>
    <scope>NUCLEOTIDE SEQUENCE</scope>
    <source>
        <strain evidence="2">JCM 31032</strain>
    </source>
</reference>
<dbReference type="EMBL" id="JAJOMB010000008">
    <property type="protein sequence ID" value="MCD5312601.1"/>
    <property type="molecule type" value="Genomic_DNA"/>
</dbReference>
<dbReference type="RefSeq" id="WP_231442984.1">
    <property type="nucleotide sequence ID" value="NZ_JAJOMB010000008.1"/>
</dbReference>
<name>A0A9X1NF21_9ACTN</name>
<evidence type="ECO:0000313" key="3">
    <source>
        <dbReference type="Proteomes" id="UP001138997"/>
    </source>
</evidence>
<protein>
    <submittedName>
        <fullName evidence="2">Uncharacterized protein</fullName>
    </submittedName>
</protein>
<evidence type="ECO:0000313" key="2">
    <source>
        <dbReference type="EMBL" id="MCD5312601.1"/>
    </source>
</evidence>
<feature type="compositionally biased region" description="Low complexity" evidence="1">
    <location>
        <begin position="9"/>
        <end position="26"/>
    </location>
</feature>
<keyword evidence="3" id="KW-1185">Reference proteome</keyword>
<dbReference type="Proteomes" id="UP001138997">
    <property type="component" value="Unassembled WGS sequence"/>
</dbReference>
<feature type="region of interest" description="Disordered" evidence="1">
    <location>
        <begin position="1"/>
        <end position="33"/>
    </location>
</feature>